<feature type="transmembrane region" description="Helical" evidence="6">
    <location>
        <begin position="336"/>
        <end position="358"/>
    </location>
</feature>
<gene>
    <name evidence="8" type="ORF">ACFQRG_16610</name>
</gene>
<dbReference type="SUPFAM" id="SSF103473">
    <property type="entry name" value="MFS general substrate transporter"/>
    <property type="match status" value="1"/>
</dbReference>
<evidence type="ECO:0000313" key="9">
    <source>
        <dbReference type="Proteomes" id="UP001596505"/>
    </source>
</evidence>
<dbReference type="PANTHER" id="PTHR43129">
    <property type="entry name" value="FOSMIDOMYCIN RESISTANCE PROTEIN"/>
    <property type="match status" value="1"/>
</dbReference>
<keyword evidence="5 6" id="KW-0472">Membrane</keyword>
<evidence type="ECO:0000256" key="3">
    <source>
        <dbReference type="ARBA" id="ARBA00022692"/>
    </source>
</evidence>
<feature type="transmembrane region" description="Helical" evidence="6">
    <location>
        <begin position="142"/>
        <end position="165"/>
    </location>
</feature>
<proteinExistence type="predicted"/>
<name>A0ABW2Q3C2_9BACL</name>
<dbReference type="Pfam" id="PF07690">
    <property type="entry name" value="MFS_1"/>
    <property type="match status" value="1"/>
</dbReference>
<evidence type="ECO:0000256" key="1">
    <source>
        <dbReference type="ARBA" id="ARBA00004651"/>
    </source>
</evidence>
<sequence>MEVTFKQKKRVKARKELFSLGTTHFINDLMTTGVVPALMPLYKQAFHLSYTQAGAILLVSSLTSSVMQPFFGLFTDKSPKPWFLPIGIFITGLGLAASGFMPSYWLLLIMIGISGLGSGIFHPEASRGAHLAAGQAKGTAQAIFQVGGNFGQAVGPLMLPLFLLATGVKGLGWFLLFGLAGSLIIVKILPWYRHSLEEGKKRKKAITGQTHILGLVGLTIVVIFRSWTQIGVAGFLPFYYLHHNIPLKIGDILTFLFLFAGAVGTFLGGRYSDRISHKWLLFISMFITIPFAWILPHVTGVLAVIDLLLFGFFILSSFAITVVYGQMMLPNNIGLASGLMIGLGVGAGGIGSTLMGWISDTYSVSVVFDLFVVLPIIGTIITLFLPSGKKLMGNNEPQSS</sequence>
<dbReference type="CDD" id="cd17478">
    <property type="entry name" value="MFS_FsR"/>
    <property type="match status" value="1"/>
</dbReference>
<feature type="transmembrane region" description="Helical" evidence="6">
    <location>
        <begin position="279"/>
        <end position="295"/>
    </location>
</feature>
<dbReference type="Proteomes" id="UP001596505">
    <property type="component" value="Unassembled WGS sequence"/>
</dbReference>
<dbReference type="PANTHER" id="PTHR43129:SF1">
    <property type="entry name" value="FOSMIDOMYCIN RESISTANCE PROTEIN"/>
    <property type="match status" value="1"/>
</dbReference>
<dbReference type="EMBL" id="JBHTCO010000031">
    <property type="protein sequence ID" value="MFC7394560.1"/>
    <property type="molecule type" value="Genomic_DNA"/>
</dbReference>
<evidence type="ECO:0000256" key="2">
    <source>
        <dbReference type="ARBA" id="ARBA00022448"/>
    </source>
</evidence>
<feature type="transmembrane region" description="Helical" evidence="6">
    <location>
        <begin position="104"/>
        <end position="121"/>
    </location>
</feature>
<feature type="transmembrane region" description="Helical" evidence="6">
    <location>
        <begin position="81"/>
        <end position="98"/>
    </location>
</feature>
<evidence type="ECO:0000256" key="6">
    <source>
        <dbReference type="SAM" id="Phobius"/>
    </source>
</evidence>
<evidence type="ECO:0000313" key="8">
    <source>
        <dbReference type="EMBL" id="MFC7394560.1"/>
    </source>
</evidence>
<dbReference type="PROSITE" id="PS50850">
    <property type="entry name" value="MFS"/>
    <property type="match status" value="1"/>
</dbReference>
<keyword evidence="2" id="KW-0813">Transport</keyword>
<reference evidence="9" key="1">
    <citation type="journal article" date="2019" name="Int. J. Syst. Evol. Microbiol.">
        <title>The Global Catalogue of Microorganisms (GCM) 10K type strain sequencing project: providing services to taxonomists for standard genome sequencing and annotation.</title>
        <authorList>
            <consortium name="The Broad Institute Genomics Platform"/>
            <consortium name="The Broad Institute Genome Sequencing Center for Infectious Disease"/>
            <person name="Wu L."/>
            <person name="Ma J."/>
        </authorList>
    </citation>
    <scope>NUCLEOTIDE SEQUENCE [LARGE SCALE GENOMIC DNA]</scope>
    <source>
        <strain evidence="9">CGMCC 1.16305</strain>
    </source>
</reference>
<dbReference type="InterPro" id="IPR022324">
    <property type="entry name" value="Bacilysin_exporter_BacE_put"/>
</dbReference>
<feature type="domain" description="Major facilitator superfamily (MFS) profile" evidence="7">
    <location>
        <begin position="16"/>
        <end position="390"/>
    </location>
</feature>
<evidence type="ECO:0000256" key="4">
    <source>
        <dbReference type="ARBA" id="ARBA00022989"/>
    </source>
</evidence>
<comment type="subcellular location">
    <subcellularLocation>
        <location evidence="1">Cell membrane</location>
        <topology evidence="1">Multi-pass membrane protein</topology>
    </subcellularLocation>
</comment>
<feature type="transmembrane region" description="Helical" evidence="6">
    <location>
        <begin position="245"/>
        <end position="267"/>
    </location>
</feature>
<dbReference type="PRINTS" id="PR01988">
    <property type="entry name" value="EXPORTERBACE"/>
</dbReference>
<dbReference type="InterPro" id="IPR011701">
    <property type="entry name" value="MFS"/>
</dbReference>
<feature type="transmembrane region" description="Helical" evidence="6">
    <location>
        <begin position="171"/>
        <end position="192"/>
    </location>
</feature>
<organism evidence="8 9">
    <name type="scientific">Scopulibacillus cellulosilyticus</name>
    <dbReference type="NCBI Taxonomy" id="2665665"/>
    <lineage>
        <taxon>Bacteria</taxon>
        <taxon>Bacillati</taxon>
        <taxon>Bacillota</taxon>
        <taxon>Bacilli</taxon>
        <taxon>Bacillales</taxon>
        <taxon>Sporolactobacillaceae</taxon>
        <taxon>Scopulibacillus</taxon>
    </lineage>
</organism>
<dbReference type="RefSeq" id="WP_380968075.1">
    <property type="nucleotide sequence ID" value="NZ_JBHTCO010000031.1"/>
</dbReference>
<comment type="caution">
    <text evidence="8">The sequence shown here is derived from an EMBL/GenBank/DDBJ whole genome shotgun (WGS) entry which is preliminary data.</text>
</comment>
<protein>
    <submittedName>
        <fullName evidence="8">MFS transporter</fullName>
    </submittedName>
</protein>
<dbReference type="Gene3D" id="1.20.1250.20">
    <property type="entry name" value="MFS general substrate transporter like domains"/>
    <property type="match status" value="1"/>
</dbReference>
<dbReference type="InterPro" id="IPR036259">
    <property type="entry name" value="MFS_trans_sf"/>
</dbReference>
<evidence type="ECO:0000259" key="7">
    <source>
        <dbReference type="PROSITE" id="PS50850"/>
    </source>
</evidence>
<keyword evidence="4 6" id="KW-1133">Transmembrane helix</keyword>
<feature type="transmembrane region" description="Helical" evidence="6">
    <location>
        <begin position="301"/>
        <end position="324"/>
    </location>
</feature>
<feature type="transmembrane region" description="Helical" evidence="6">
    <location>
        <begin position="212"/>
        <end position="239"/>
    </location>
</feature>
<feature type="transmembrane region" description="Helical" evidence="6">
    <location>
        <begin position="21"/>
        <end position="42"/>
    </location>
</feature>
<dbReference type="InterPro" id="IPR020846">
    <property type="entry name" value="MFS_dom"/>
</dbReference>
<keyword evidence="3 6" id="KW-0812">Transmembrane</keyword>
<feature type="transmembrane region" description="Helical" evidence="6">
    <location>
        <begin position="364"/>
        <end position="385"/>
    </location>
</feature>
<keyword evidence="9" id="KW-1185">Reference proteome</keyword>
<feature type="transmembrane region" description="Helical" evidence="6">
    <location>
        <begin position="54"/>
        <end position="74"/>
    </location>
</feature>
<evidence type="ECO:0000256" key="5">
    <source>
        <dbReference type="ARBA" id="ARBA00023136"/>
    </source>
</evidence>
<accession>A0ABW2Q3C2</accession>